<evidence type="ECO:0000313" key="4">
    <source>
        <dbReference type="Proteomes" id="UP000199370"/>
    </source>
</evidence>
<feature type="transmembrane region" description="Helical" evidence="1">
    <location>
        <begin position="71"/>
        <end position="89"/>
    </location>
</feature>
<feature type="domain" description="DUF7982" evidence="2">
    <location>
        <begin position="17"/>
        <end position="271"/>
    </location>
</feature>
<evidence type="ECO:0000313" key="3">
    <source>
        <dbReference type="EMBL" id="SDN31774.1"/>
    </source>
</evidence>
<dbReference type="InterPro" id="IPR058288">
    <property type="entry name" value="DUF7982"/>
</dbReference>
<keyword evidence="1" id="KW-0812">Transmembrane</keyword>
<accession>A0A1H0AEM1</accession>
<feature type="transmembrane region" description="Helical" evidence="1">
    <location>
        <begin position="48"/>
        <end position="65"/>
    </location>
</feature>
<reference evidence="3 4" key="1">
    <citation type="submission" date="2016-10" db="EMBL/GenBank/DDBJ databases">
        <authorList>
            <person name="de Groot N.N."/>
        </authorList>
    </citation>
    <scope>NUCLEOTIDE SEQUENCE [LARGE SCALE GENOMIC DNA]</scope>
    <source>
        <strain evidence="4">EB21,IBRC-M 10013,KCTC 4048</strain>
    </source>
</reference>
<evidence type="ECO:0000256" key="1">
    <source>
        <dbReference type="SAM" id="Phobius"/>
    </source>
</evidence>
<keyword evidence="1" id="KW-1133">Transmembrane helix</keyword>
<dbReference type="AlphaFoldDB" id="A0A1H0AEM1"/>
<sequence>MSESQAVETPSGDEDAAREAELSLLRTENERLRRELERSTRTTYRRTALALLVVGLASALAGLVLPAARTVLVVVGSIGVFSGILTWYLTPERVLSASVVASAYDAHAETLTALQSELGLRAAHVYLPDEERVGGAALFLPRHADYDVPEATDRLFVTTGTETARGVVIQPTAAILARSLDQSLGGDLGPGRLPTVLSDAIVEQFELVTDATAEREGDTLTIEVDGLAIDGLERPDHPVVSLCAVATTQAVDGAVQVESVSESDGRVTITW</sequence>
<name>A0A1H0AEM1_9EURY</name>
<proteinExistence type="predicted"/>
<keyword evidence="4" id="KW-1185">Reference proteome</keyword>
<dbReference type="OrthoDB" id="214277at2157"/>
<organism evidence="3 4">
    <name type="scientific">Haloarchaeobius iranensis</name>
    <dbReference type="NCBI Taxonomy" id="996166"/>
    <lineage>
        <taxon>Archaea</taxon>
        <taxon>Methanobacteriati</taxon>
        <taxon>Methanobacteriota</taxon>
        <taxon>Stenosarchaea group</taxon>
        <taxon>Halobacteria</taxon>
        <taxon>Halobacteriales</taxon>
        <taxon>Halorubellaceae</taxon>
        <taxon>Haloarchaeobius</taxon>
    </lineage>
</organism>
<keyword evidence="1" id="KW-0472">Membrane</keyword>
<dbReference type="Proteomes" id="UP000199370">
    <property type="component" value="Unassembled WGS sequence"/>
</dbReference>
<gene>
    <name evidence="3" type="ORF">SAMN05192554_12650</name>
</gene>
<dbReference type="Pfam" id="PF25939">
    <property type="entry name" value="DUF7982"/>
    <property type="match status" value="1"/>
</dbReference>
<dbReference type="RefSeq" id="WP_089735893.1">
    <property type="nucleotide sequence ID" value="NZ_FNIA01000026.1"/>
</dbReference>
<protein>
    <recommendedName>
        <fullName evidence="2">DUF7982 domain-containing protein</fullName>
    </recommendedName>
</protein>
<evidence type="ECO:0000259" key="2">
    <source>
        <dbReference type="Pfam" id="PF25939"/>
    </source>
</evidence>
<dbReference type="STRING" id="996166.SAMN05192554_12650"/>
<dbReference type="EMBL" id="FNIA01000026">
    <property type="protein sequence ID" value="SDN31774.1"/>
    <property type="molecule type" value="Genomic_DNA"/>
</dbReference>